<protein>
    <submittedName>
        <fullName evidence="2">Unnamed protein product</fullName>
    </submittedName>
</protein>
<evidence type="ECO:0000313" key="3">
    <source>
        <dbReference type="Proteomes" id="UP001165120"/>
    </source>
</evidence>
<feature type="transmembrane region" description="Helical" evidence="1">
    <location>
        <begin position="47"/>
        <end position="67"/>
    </location>
</feature>
<evidence type="ECO:0000256" key="1">
    <source>
        <dbReference type="SAM" id="Phobius"/>
    </source>
</evidence>
<sequence>MSESHSLKHRLKILKRIINSNHKKWTNILESNLKKLINLILKHPTSFILWPAALTFILSYPALYTLYASPTIITNSGSRYSGSPSSFIKQVSVDSLLKNDDVGVNNNDINNEIDFSFKQLWIQPNIYSQNDLQSSSSLSTTETSEDNEHKNFKTLDKDFLLTLLELQTKLLNGLELYNSEKDYADEMSQNIGDDNDLIPNNKNKPLAFLHSPLEYWNNNASQLVEDDNVLKTIHSKESVKSSAGIPLGHLGLFSGIVKVDGLVKSAEAIQISMFYKPNNQNINNGENGETNQLDAGQIWDNNLKNVQLNTSKESPFLIFTQNQIDSDLNENSIIDNNKEINENQIFNLKIKRTGFFETLSLKYSLIIGYSSFKDK</sequence>
<keyword evidence="3" id="KW-1185">Reference proteome</keyword>
<dbReference type="Proteomes" id="UP001165120">
    <property type="component" value="Unassembled WGS sequence"/>
</dbReference>
<gene>
    <name evidence="2" type="ORF">Cboi02_000487900</name>
</gene>
<accession>A0A9W6T339</accession>
<dbReference type="EMBL" id="BSXN01002130">
    <property type="protein sequence ID" value="GME75677.1"/>
    <property type="molecule type" value="Genomic_DNA"/>
</dbReference>
<comment type="caution">
    <text evidence="2">The sequence shown here is derived from an EMBL/GenBank/DDBJ whole genome shotgun (WGS) entry which is preliminary data.</text>
</comment>
<proteinExistence type="predicted"/>
<organism evidence="2 3">
    <name type="scientific">Candida boidinii</name>
    <name type="common">Yeast</name>
    <dbReference type="NCBI Taxonomy" id="5477"/>
    <lineage>
        <taxon>Eukaryota</taxon>
        <taxon>Fungi</taxon>
        <taxon>Dikarya</taxon>
        <taxon>Ascomycota</taxon>
        <taxon>Saccharomycotina</taxon>
        <taxon>Pichiomycetes</taxon>
        <taxon>Pichiales</taxon>
        <taxon>Pichiaceae</taxon>
        <taxon>Ogataea</taxon>
        <taxon>Ogataea/Candida clade</taxon>
    </lineage>
</organism>
<name>A0A9W6T339_CANBO</name>
<keyword evidence="1" id="KW-1133">Transmembrane helix</keyword>
<evidence type="ECO:0000313" key="2">
    <source>
        <dbReference type="EMBL" id="GME75677.1"/>
    </source>
</evidence>
<reference evidence="2" key="1">
    <citation type="submission" date="2023-04" db="EMBL/GenBank/DDBJ databases">
        <title>Candida boidinii NBRC 10035.</title>
        <authorList>
            <person name="Ichikawa N."/>
            <person name="Sato H."/>
            <person name="Tonouchi N."/>
        </authorList>
    </citation>
    <scope>NUCLEOTIDE SEQUENCE</scope>
    <source>
        <strain evidence="2">NBRC 10035</strain>
    </source>
</reference>
<keyword evidence="1" id="KW-0812">Transmembrane</keyword>
<keyword evidence="1" id="KW-0472">Membrane</keyword>
<dbReference type="AlphaFoldDB" id="A0A9W6T339"/>